<name>A0A1G7ZXP5_PSEOR</name>
<dbReference type="EMBL" id="FNBE01000019">
    <property type="protein sequence ID" value="SDH13455.1"/>
    <property type="molecule type" value="Genomic_DNA"/>
</dbReference>
<accession>A0A1G7ZXP5</accession>
<evidence type="ECO:0000256" key="2">
    <source>
        <dbReference type="ARBA" id="ARBA00023002"/>
    </source>
</evidence>
<dbReference type="CDD" id="cd05233">
    <property type="entry name" value="SDR_c"/>
    <property type="match status" value="1"/>
</dbReference>
<dbReference type="PANTHER" id="PTHR43669:SF3">
    <property type="entry name" value="ALCOHOL DEHYDROGENASE, PUTATIVE (AFU_ORTHOLOGUE AFUA_3G03445)-RELATED"/>
    <property type="match status" value="1"/>
</dbReference>
<dbReference type="AlphaFoldDB" id="A0A1G7ZXP5"/>
<comment type="similarity">
    <text evidence="1">Belongs to the short-chain dehydrogenases/reductases (SDR) family.</text>
</comment>
<evidence type="ECO:0000313" key="4">
    <source>
        <dbReference type="Proteomes" id="UP000198967"/>
    </source>
</evidence>
<protein>
    <submittedName>
        <fullName evidence="3">Short-chain dehydrogenase</fullName>
    </submittedName>
</protein>
<dbReference type="STRING" id="366584.SAMN05216377_11980"/>
<dbReference type="Proteomes" id="UP000198967">
    <property type="component" value="Unassembled WGS sequence"/>
</dbReference>
<evidence type="ECO:0000256" key="1">
    <source>
        <dbReference type="ARBA" id="ARBA00006484"/>
    </source>
</evidence>
<dbReference type="PRINTS" id="PR00081">
    <property type="entry name" value="GDHRDH"/>
</dbReference>
<sequence length="300" mass="30857">MVARATIAAHEGSGGRVAVSLPAGRVRRVIRRRVAHRVPAGSRSAVVTGGGGGIGAAVARELAERGYRVLVTDVDGAAAEKVAAAVGGESMPHDVTDPEATRAVAEHARTLAPLGAWVANAGLGTGGPLVDLTDAQARALVEVNVLGVVWSCRAAVEAFRAQGQGGELAVTASLSGLGPVPNLSLYAATKAAVLSLAQALAEEHRADRIRVHAINPDGVATPLLSEMDARAQATVRSGVLLTPDRVAAELLDMFGTSRIVKTVPTWRAVLARANTLAPSVTLRAFPVLQKMGARKLTTRV</sequence>
<dbReference type="SUPFAM" id="SSF51735">
    <property type="entry name" value="NAD(P)-binding Rossmann-fold domains"/>
    <property type="match status" value="1"/>
</dbReference>
<reference evidence="3 4" key="1">
    <citation type="submission" date="2016-10" db="EMBL/GenBank/DDBJ databases">
        <authorList>
            <person name="de Groot N.N."/>
        </authorList>
    </citation>
    <scope>NUCLEOTIDE SEQUENCE [LARGE SCALE GENOMIC DNA]</scope>
    <source>
        <strain evidence="3 4">CGMCC 4.3143</strain>
    </source>
</reference>
<dbReference type="InterPro" id="IPR002347">
    <property type="entry name" value="SDR_fam"/>
</dbReference>
<keyword evidence="4" id="KW-1185">Reference proteome</keyword>
<dbReference type="OrthoDB" id="5178125at2"/>
<gene>
    <name evidence="3" type="ORF">SAMN05216377_11980</name>
</gene>
<dbReference type="PROSITE" id="PS00061">
    <property type="entry name" value="ADH_SHORT"/>
    <property type="match status" value="1"/>
</dbReference>
<proteinExistence type="inferred from homology"/>
<dbReference type="InterPro" id="IPR036291">
    <property type="entry name" value="NAD(P)-bd_dom_sf"/>
</dbReference>
<dbReference type="Pfam" id="PF00106">
    <property type="entry name" value="adh_short"/>
    <property type="match status" value="1"/>
</dbReference>
<keyword evidence="2" id="KW-0560">Oxidoreductase</keyword>
<organism evidence="3 4">
    <name type="scientific">Pseudonocardia oroxyli</name>
    <dbReference type="NCBI Taxonomy" id="366584"/>
    <lineage>
        <taxon>Bacteria</taxon>
        <taxon>Bacillati</taxon>
        <taxon>Actinomycetota</taxon>
        <taxon>Actinomycetes</taxon>
        <taxon>Pseudonocardiales</taxon>
        <taxon>Pseudonocardiaceae</taxon>
        <taxon>Pseudonocardia</taxon>
    </lineage>
</organism>
<dbReference type="GO" id="GO:0016491">
    <property type="term" value="F:oxidoreductase activity"/>
    <property type="evidence" value="ECO:0007669"/>
    <property type="project" value="UniProtKB-KW"/>
</dbReference>
<dbReference type="Gene3D" id="3.40.50.720">
    <property type="entry name" value="NAD(P)-binding Rossmann-like Domain"/>
    <property type="match status" value="1"/>
</dbReference>
<evidence type="ECO:0000313" key="3">
    <source>
        <dbReference type="EMBL" id="SDH13455.1"/>
    </source>
</evidence>
<dbReference type="InterPro" id="IPR020904">
    <property type="entry name" value="Sc_DH/Rdtase_CS"/>
</dbReference>
<dbReference type="PANTHER" id="PTHR43669">
    <property type="entry name" value="5-KETO-D-GLUCONATE 5-REDUCTASE"/>
    <property type="match status" value="1"/>
</dbReference>